<protein>
    <recommendedName>
        <fullName evidence="4">Secreted protein</fullName>
    </recommendedName>
</protein>
<feature type="chain" id="PRO_5045208497" description="Secreted protein" evidence="1">
    <location>
        <begin position="24"/>
        <end position="82"/>
    </location>
</feature>
<proteinExistence type="predicted"/>
<comment type="caution">
    <text evidence="2">The sequence shown here is derived from an EMBL/GenBank/DDBJ whole genome shotgun (WGS) entry which is preliminary data.</text>
</comment>
<gene>
    <name evidence="2" type="ORF">LX15_001009</name>
</gene>
<evidence type="ECO:0000256" key="1">
    <source>
        <dbReference type="SAM" id="SignalP"/>
    </source>
</evidence>
<evidence type="ECO:0008006" key="4">
    <source>
        <dbReference type="Google" id="ProtNLM"/>
    </source>
</evidence>
<dbReference type="RefSeq" id="WP_253668280.1">
    <property type="nucleotide sequence ID" value="NZ_JAMTCP010000003.1"/>
</dbReference>
<keyword evidence="1" id="KW-0732">Signal</keyword>
<dbReference type="Proteomes" id="UP001205311">
    <property type="component" value="Unassembled WGS sequence"/>
</dbReference>
<evidence type="ECO:0000313" key="2">
    <source>
        <dbReference type="EMBL" id="MCP2257324.1"/>
    </source>
</evidence>
<keyword evidence="3" id="KW-1185">Reference proteome</keyword>
<dbReference type="EMBL" id="JAMTCP010000003">
    <property type="protein sequence ID" value="MCP2257324.1"/>
    <property type="molecule type" value="Genomic_DNA"/>
</dbReference>
<organism evidence="2 3">
    <name type="scientific">Streptoalloteichus tenebrarius (strain ATCC 17920 / DSM 40477 / JCM 4838 / CBS 697.72 / NBRC 16177 / NCIMB 11028 / NRRL B-12390 / A12253. 1 / ISP 5477)</name>
    <name type="common">Streptomyces tenebrarius</name>
    <dbReference type="NCBI Taxonomy" id="1933"/>
    <lineage>
        <taxon>Bacteria</taxon>
        <taxon>Bacillati</taxon>
        <taxon>Actinomycetota</taxon>
        <taxon>Actinomycetes</taxon>
        <taxon>Pseudonocardiales</taxon>
        <taxon>Pseudonocardiaceae</taxon>
        <taxon>Streptoalloteichus</taxon>
    </lineage>
</organism>
<feature type="signal peptide" evidence="1">
    <location>
        <begin position="1"/>
        <end position="23"/>
    </location>
</feature>
<accession>A0ABT1HP92</accession>
<name>A0ABT1HP92_STRSD</name>
<sequence length="82" mass="8381">MRRTIRAALAAGAALALPAVALGAETGSDEPRALAAPGLVTVNNSVNNTITNVDNDSLVEIDRMLNLDQGSGNAGGDLERPR</sequence>
<reference evidence="2 3" key="1">
    <citation type="submission" date="2022-06" db="EMBL/GenBank/DDBJ databases">
        <title>Genomic Encyclopedia of Archaeal and Bacterial Type Strains, Phase II (KMG-II): from individual species to whole genera.</title>
        <authorList>
            <person name="Goeker M."/>
        </authorList>
    </citation>
    <scope>NUCLEOTIDE SEQUENCE [LARGE SCALE GENOMIC DNA]</scope>
    <source>
        <strain evidence="2 3">DSM 40477</strain>
    </source>
</reference>
<evidence type="ECO:0000313" key="3">
    <source>
        <dbReference type="Proteomes" id="UP001205311"/>
    </source>
</evidence>